<evidence type="ECO:0000256" key="7">
    <source>
        <dbReference type="ARBA" id="ARBA00030238"/>
    </source>
</evidence>
<feature type="region of interest" description="Disordered" evidence="8">
    <location>
        <begin position="602"/>
        <end position="635"/>
    </location>
</feature>
<comment type="catalytic activity">
    <reaction evidence="1">
        <text>Endohydrolysis of (1-&gt;4)-alpha-D-glucosidic linkages in polysaccharides containing three or more (1-&gt;4)-alpha-linked D-glucose units.</text>
        <dbReference type="EC" id="3.2.1.1"/>
    </reaction>
</comment>
<keyword evidence="9" id="KW-0812">Transmembrane</keyword>
<evidence type="ECO:0000256" key="4">
    <source>
        <dbReference type="ARBA" id="ARBA00022525"/>
    </source>
</evidence>
<evidence type="ECO:0000256" key="6">
    <source>
        <dbReference type="ARBA" id="ARBA00023088"/>
    </source>
</evidence>
<evidence type="ECO:0000313" key="12">
    <source>
        <dbReference type="EMBL" id="PSL38033.1"/>
    </source>
</evidence>
<evidence type="ECO:0000256" key="1">
    <source>
        <dbReference type="ARBA" id="ARBA00000548"/>
    </source>
</evidence>
<keyword evidence="12" id="KW-0645">Protease</keyword>
<dbReference type="AlphaFoldDB" id="A0A2P8GVQ0"/>
<keyword evidence="12" id="KW-0378">Hydrolase</keyword>
<protein>
    <recommendedName>
        <fullName evidence="2">alpha-amylase</fullName>
        <ecNumber evidence="2">3.2.1.1</ecNumber>
    </recommendedName>
    <alternativeName>
        <fullName evidence="7">1,4-alpha-D-glucan glucanohydrolase</fullName>
    </alternativeName>
</protein>
<organism evidence="12 14">
    <name type="scientific">Labedella gwakjiensis</name>
    <dbReference type="NCBI Taxonomy" id="390269"/>
    <lineage>
        <taxon>Bacteria</taxon>
        <taxon>Bacillati</taxon>
        <taxon>Actinomycetota</taxon>
        <taxon>Actinomycetes</taxon>
        <taxon>Micrococcales</taxon>
        <taxon>Microbacteriaceae</taxon>
        <taxon>Labedella</taxon>
    </lineage>
</organism>
<dbReference type="InterPro" id="IPR013783">
    <property type="entry name" value="Ig-like_fold"/>
</dbReference>
<evidence type="ECO:0000256" key="8">
    <source>
        <dbReference type="SAM" id="MobiDB-lite"/>
    </source>
</evidence>
<evidence type="ECO:0000256" key="5">
    <source>
        <dbReference type="ARBA" id="ARBA00022729"/>
    </source>
</evidence>
<evidence type="ECO:0000313" key="15">
    <source>
        <dbReference type="Proteomes" id="UP000268291"/>
    </source>
</evidence>
<dbReference type="OrthoDB" id="5137684at2"/>
<dbReference type="Proteomes" id="UP000268291">
    <property type="component" value="Unassembled WGS sequence"/>
</dbReference>
<reference evidence="12 14" key="1">
    <citation type="submission" date="2018-03" db="EMBL/GenBank/DDBJ databases">
        <title>Genomic Encyclopedia of Archaeal and Bacterial Type Strains, Phase II (KMG-II): from individual species to whole genera.</title>
        <authorList>
            <person name="Goeker M."/>
        </authorList>
    </citation>
    <scope>NUCLEOTIDE SEQUENCE [LARGE SCALE GENOMIC DNA]</scope>
    <source>
        <strain evidence="12 14">DSM 21548</strain>
    </source>
</reference>
<dbReference type="SUPFAM" id="SSF49478">
    <property type="entry name" value="Cna protein B-type domain"/>
    <property type="match status" value="1"/>
</dbReference>
<dbReference type="PANTHER" id="PTHR23303">
    <property type="entry name" value="CARBOXYPEPTIDASE REGULATORY REGION-CONTAINING"/>
    <property type="match status" value="1"/>
</dbReference>
<evidence type="ECO:0000313" key="13">
    <source>
        <dbReference type="EMBL" id="RUQ87406.1"/>
    </source>
</evidence>
<keyword evidence="4" id="KW-0964">Secreted</keyword>
<gene>
    <name evidence="12" type="ORF">CLV49_1645</name>
    <name evidence="13" type="ORF">ELQ93_10975</name>
</gene>
<dbReference type="SUPFAM" id="SSF49452">
    <property type="entry name" value="Starch-binding domain-like"/>
    <property type="match status" value="1"/>
</dbReference>
<evidence type="ECO:0000259" key="11">
    <source>
        <dbReference type="PROSITE" id="PS50847"/>
    </source>
</evidence>
<proteinExistence type="predicted"/>
<keyword evidence="12" id="KW-0121">Carboxypeptidase</keyword>
<dbReference type="GO" id="GO:0030246">
    <property type="term" value="F:carbohydrate binding"/>
    <property type="evidence" value="ECO:0007669"/>
    <property type="project" value="InterPro"/>
</dbReference>
<dbReference type="GO" id="GO:0004556">
    <property type="term" value="F:alpha-amylase activity"/>
    <property type="evidence" value="ECO:0007669"/>
    <property type="project" value="UniProtKB-EC"/>
</dbReference>
<dbReference type="InterPro" id="IPR013784">
    <property type="entry name" value="Carb-bd-like_fold"/>
</dbReference>
<dbReference type="EC" id="3.2.1.1" evidence="2"/>
<keyword evidence="9" id="KW-1133">Transmembrane helix</keyword>
<accession>A0A2P8GVQ0</accession>
<dbReference type="EMBL" id="RZGY01000001">
    <property type="protein sequence ID" value="RUQ87406.1"/>
    <property type="molecule type" value="Genomic_DNA"/>
</dbReference>
<feature type="transmembrane region" description="Helical" evidence="9">
    <location>
        <begin position="642"/>
        <end position="664"/>
    </location>
</feature>
<dbReference type="InterPro" id="IPR051417">
    <property type="entry name" value="SDr/BOS_complex"/>
</dbReference>
<dbReference type="Pfam" id="PF13620">
    <property type="entry name" value="CarboxypepD_reg"/>
    <property type="match status" value="3"/>
</dbReference>
<dbReference type="PROSITE" id="PS50847">
    <property type="entry name" value="GRAM_POS_ANCHORING"/>
    <property type="match status" value="1"/>
</dbReference>
<dbReference type="RefSeq" id="WP_106563099.1">
    <property type="nucleotide sequence ID" value="NZ_PYAU01000001.1"/>
</dbReference>
<keyword evidence="5 10" id="KW-0732">Signal</keyword>
<dbReference type="EMBL" id="PYAU01000001">
    <property type="protein sequence ID" value="PSL38033.1"/>
    <property type="molecule type" value="Genomic_DNA"/>
</dbReference>
<feature type="chain" id="PRO_5015113827" description="alpha-amylase" evidence="10">
    <location>
        <begin position="37"/>
        <end position="670"/>
    </location>
</feature>
<dbReference type="Gene3D" id="2.60.40.1120">
    <property type="entry name" value="Carboxypeptidase-like, regulatory domain"/>
    <property type="match status" value="2"/>
</dbReference>
<keyword evidence="15" id="KW-1185">Reference proteome</keyword>
<feature type="domain" description="Gram-positive cocci surface proteins LPxTG" evidence="11">
    <location>
        <begin position="634"/>
        <end position="670"/>
    </location>
</feature>
<keyword evidence="6" id="KW-0572">Peptidoglycan-anchor</keyword>
<evidence type="ECO:0000256" key="3">
    <source>
        <dbReference type="ARBA" id="ARBA00022512"/>
    </source>
</evidence>
<name>A0A2P8GVQ0_9MICO</name>
<evidence type="ECO:0000256" key="10">
    <source>
        <dbReference type="SAM" id="SignalP"/>
    </source>
</evidence>
<reference evidence="13 15" key="2">
    <citation type="submission" date="2018-12" db="EMBL/GenBank/DDBJ databases">
        <authorList>
            <person name="hu s."/>
            <person name="Xu Y."/>
            <person name="Xu B."/>
            <person name="Li F."/>
        </authorList>
    </citation>
    <scope>NUCLEOTIDE SEQUENCE [LARGE SCALE GENOMIC DNA]</scope>
    <source>
        <strain evidence="13 15">KSW2-17</strain>
    </source>
</reference>
<dbReference type="InterPro" id="IPR019931">
    <property type="entry name" value="LPXTG_anchor"/>
</dbReference>
<dbReference type="SUPFAM" id="SSF49464">
    <property type="entry name" value="Carboxypeptidase regulatory domain-like"/>
    <property type="match status" value="2"/>
</dbReference>
<evidence type="ECO:0000256" key="9">
    <source>
        <dbReference type="SAM" id="Phobius"/>
    </source>
</evidence>
<dbReference type="Gene3D" id="2.60.40.10">
    <property type="entry name" value="Immunoglobulins"/>
    <property type="match status" value="2"/>
</dbReference>
<sequence>MTTTSPSSIVRRLASGALVLAVASVAILTASAPANAATTTAWAQFAPLTGTGGDYETQLTFGTAPGLTADVTSTSRAGQVGVISGASTWLGEGTSIGAKYGSSRDQPYLNLRPRADSATTPSVTTYTFASPTPSSGWAFALGDIDADAVRVTAVTATGAPATAAQLGYRESFNYCAPGIVGKPSCTGDALDVPTWDPASTTLTGNAAAADTSGAAAWFEPNTPLASLTFTFARRAGFPVYQTWFASLARDIGGSVTEPGGAPVVGASLALIDESGTTVGITTSTADGSYAFPGFTAADGYTVALSRPDGRIIVGPSSRTADIAEADALDVDFVVRDIVPVPVSGSVLDSDGEPVAGVTVTLTGGGGSTATTTTDAAGAYLFDTVEPDDYTVTIADVPGYAVESTPDPFAVPEDSEVPITDVDFVLAPLPSLSGTVTVGGEPAAGVSITVTGPGGTVTRVTAADGSYSFAGLPDGDYEITATAPDGTVVIGAATRTETVAGSDIGAVDFAFARTGTVAGIVVDTDGAPVAGADITITGPGDPVDLTTDADGAYGLGDLAPADYVITLTLPEGFEAVSELSRAVTITPLGESLVEEDFLLEAAAVDPGPGPSPDPGDGDPAPAPGPGQGTDPGDGLAVTGAENVVALLAFGGATVLLGALAVVIAARRRRQR</sequence>
<dbReference type="InterPro" id="IPR008969">
    <property type="entry name" value="CarboxyPept-like_regulatory"/>
</dbReference>
<keyword evidence="9" id="KW-0472">Membrane</keyword>
<evidence type="ECO:0000313" key="14">
    <source>
        <dbReference type="Proteomes" id="UP000241203"/>
    </source>
</evidence>
<feature type="signal peptide" evidence="10">
    <location>
        <begin position="1"/>
        <end position="36"/>
    </location>
</feature>
<dbReference type="GO" id="GO:0004180">
    <property type="term" value="F:carboxypeptidase activity"/>
    <property type="evidence" value="ECO:0007669"/>
    <property type="project" value="UniProtKB-KW"/>
</dbReference>
<comment type="caution">
    <text evidence="12">The sequence shown here is derived from an EMBL/GenBank/DDBJ whole genome shotgun (WGS) entry which is preliminary data.</text>
</comment>
<dbReference type="Proteomes" id="UP000241203">
    <property type="component" value="Unassembled WGS sequence"/>
</dbReference>
<evidence type="ECO:0000256" key="2">
    <source>
        <dbReference type="ARBA" id="ARBA00012595"/>
    </source>
</evidence>
<dbReference type="GO" id="GO:0005975">
    <property type="term" value="P:carbohydrate metabolic process"/>
    <property type="evidence" value="ECO:0007669"/>
    <property type="project" value="UniProtKB-ARBA"/>
</dbReference>
<keyword evidence="3" id="KW-0134">Cell wall</keyword>